<feature type="domain" description="VPS9" evidence="2">
    <location>
        <begin position="468"/>
        <end position="530"/>
    </location>
</feature>
<evidence type="ECO:0000259" key="2">
    <source>
        <dbReference type="PROSITE" id="PS51205"/>
    </source>
</evidence>
<dbReference type="PROSITE" id="PS51205">
    <property type="entry name" value="VPS9"/>
    <property type="match status" value="1"/>
</dbReference>
<dbReference type="PANTHER" id="PTHR23101:SF25">
    <property type="entry name" value="GTPASE-ACTIVATING PROTEIN AND VPS9 DOMAIN-CONTAINING PROTEIN 1"/>
    <property type="match status" value="1"/>
</dbReference>
<proteinExistence type="predicted"/>
<dbReference type="SUPFAM" id="SSF109993">
    <property type="entry name" value="VPS9 domain"/>
    <property type="match status" value="1"/>
</dbReference>
<sequence>MFRKPSSRAKAVSLSDPLTSTGSQEQAINSLNSMEPAADDILASRQRSISGKHEILRELKATPVNGTSESTASFSSHTTKSFPSTGLSRSRKTSAPVSSRTTELTTPSKSPQLPESMQSNDAKLVAHDEEDEVDSKQETSLPHDSLGRRMWQHFQAAAEQSDLRDMVADNSTALLVLPIAANSEEADLEALLNDNALFLEAPVGQDTDVKFTSVSGICGKVDRGSISALGVLPPMEDLMQVVSESDSPRTTLFDALDDSLVNGPPLQRLRVLKTCKSLLPDGKRSVQMVMTRAPLERRMVVDSAVTTLSTRMYEAVDATYTALLPQAPAKLMDSDRIKVDVEEIMQFAQAIELREHNSRTTRDTSAGRRLLLWIAGHKATSMPSPQTTAAGVILSANIDADAETWQLCMVQFQDHIMAHLDLLEDETSMCGDTESRRKICATLLECVEKLVMEALYPRLFSPSFSDDRIQDDQFASKVAALNMAGITLNHLGLAKSLASNSELLRICVEAGRLLDRIDGPRSPAEKLKLI</sequence>
<dbReference type="InterPro" id="IPR037191">
    <property type="entry name" value="VPS9_dom_sf"/>
</dbReference>
<dbReference type="PANTHER" id="PTHR23101">
    <property type="entry name" value="RAB GDP/GTP EXCHANGE FACTOR"/>
    <property type="match status" value="1"/>
</dbReference>
<dbReference type="GO" id="GO:0030139">
    <property type="term" value="C:endocytic vesicle"/>
    <property type="evidence" value="ECO:0007669"/>
    <property type="project" value="TreeGrafter"/>
</dbReference>
<dbReference type="GO" id="GO:0031267">
    <property type="term" value="F:small GTPase binding"/>
    <property type="evidence" value="ECO:0007669"/>
    <property type="project" value="TreeGrafter"/>
</dbReference>
<dbReference type="GO" id="GO:0016192">
    <property type="term" value="P:vesicle-mediated transport"/>
    <property type="evidence" value="ECO:0007669"/>
    <property type="project" value="InterPro"/>
</dbReference>
<dbReference type="EMBL" id="JANBUW010000795">
    <property type="protein sequence ID" value="KAJ2845452.1"/>
    <property type="molecule type" value="Genomic_DNA"/>
</dbReference>
<dbReference type="InterPro" id="IPR045046">
    <property type="entry name" value="Vps9-like"/>
</dbReference>
<evidence type="ECO:0000256" key="1">
    <source>
        <dbReference type="SAM" id="MobiDB-lite"/>
    </source>
</evidence>
<dbReference type="Proteomes" id="UP001139887">
    <property type="component" value="Unassembled WGS sequence"/>
</dbReference>
<organism evidence="3 4">
    <name type="scientific">Coemansia brasiliensis</name>
    <dbReference type="NCBI Taxonomy" id="2650707"/>
    <lineage>
        <taxon>Eukaryota</taxon>
        <taxon>Fungi</taxon>
        <taxon>Fungi incertae sedis</taxon>
        <taxon>Zoopagomycota</taxon>
        <taxon>Kickxellomycotina</taxon>
        <taxon>Kickxellomycetes</taxon>
        <taxon>Kickxellales</taxon>
        <taxon>Kickxellaceae</taxon>
        <taxon>Coemansia</taxon>
    </lineage>
</organism>
<accession>A0A9W8I2X6</accession>
<dbReference type="GO" id="GO:0005829">
    <property type="term" value="C:cytosol"/>
    <property type="evidence" value="ECO:0007669"/>
    <property type="project" value="TreeGrafter"/>
</dbReference>
<evidence type="ECO:0000313" key="3">
    <source>
        <dbReference type="EMBL" id="KAJ2845452.1"/>
    </source>
</evidence>
<feature type="non-terminal residue" evidence="3">
    <location>
        <position position="530"/>
    </location>
</feature>
<feature type="region of interest" description="Disordered" evidence="1">
    <location>
        <begin position="1"/>
        <end position="34"/>
    </location>
</feature>
<evidence type="ECO:0000313" key="4">
    <source>
        <dbReference type="Proteomes" id="UP001139887"/>
    </source>
</evidence>
<dbReference type="GO" id="GO:0005085">
    <property type="term" value="F:guanyl-nucleotide exchange factor activity"/>
    <property type="evidence" value="ECO:0007669"/>
    <property type="project" value="InterPro"/>
</dbReference>
<feature type="compositionally biased region" description="Polar residues" evidence="1">
    <location>
        <begin position="64"/>
        <end position="121"/>
    </location>
</feature>
<dbReference type="OrthoDB" id="10264848at2759"/>
<dbReference type="AlphaFoldDB" id="A0A9W8I2X6"/>
<dbReference type="InterPro" id="IPR003123">
    <property type="entry name" value="VPS9"/>
</dbReference>
<comment type="caution">
    <text evidence="3">The sequence shown here is derived from an EMBL/GenBank/DDBJ whole genome shotgun (WGS) entry which is preliminary data.</text>
</comment>
<keyword evidence="4" id="KW-1185">Reference proteome</keyword>
<feature type="region of interest" description="Disordered" evidence="1">
    <location>
        <begin position="53"/>
        <end position="143"/>
    </location>
</feature>
<gene>
    <name evidence="3" type="ORF">IWW36_004777</name>
</gene>
<feature type="compositionally biased region" description="Polar residues" evidence="1">
    <location>
        <begin position="16"/>
        <end position="33"/>
    </location>
</feature>
<reference evidence="3" key="1">
    <citation type="submission" date="2022-07" db="EMBL/GenBank/DDBJ databases">
        <title>Phylogenomic reconstructions and comparative analyses of Kickxellomycotina fungi.</title>
        <authorList>
            <person name="Reynolds N.K."/>
            <person name="Stajich J.E."/>
            <person name="Barry K."/>
            <person name="Grigoriev I.V."/>
            <person name="Crous P."/>
            <person name="Smith M.E."/>
        </authorList>
    </citation>
    <scope>NUCLEOTIDE SEQUENCE</scope>
    <source>
        <strain evidence="3">NRRL 1566</strain>
    </source>
</reference>
<name>A0A9W8I2X6_9FUNG</name>
<protein>
    <recommendedName>
        <fullName evidence="2">VPS9 domain-containing protein</fullName>
    </recommendedName>
</protein>